<evidence type="ECO:0000313" key="5">
    <source>
        <dbReference type="EMBL" id="RZO75885.1"/>
    </source>
</evidence>
<dbReference type="PANTHER" id="PTHR32303">
    <property type="entry name" value="QUINOPROTEIN ALCOHOL DEHYDROGENASE (CYTOCHROME C)"/>
    <property type="match status" value="1"/>
</dbReference>
<evidence type="ECO:0000259" key="4">
    <source>
        <dbReference type="Pfam" id="PF01011"/>
    </source>
</evidence>
<dbReference type="Pfam" id="PF01011">
    <property type="entry name" value="PQQ"/>
    <property type="match status" value="1"/>
</dbReference>
<evidence type="ECO:0000256" key="3">
    <source>
        <dbReference type="ARBA" id="ARBA00023002"/>
    </source>
</evidence>
<evidence type="ECO:0000313" key="6">
    <source>
        <dbReference type="Proteomes" id="UP000320404"/>
    </source>
</evidence>
<organism evidence="5 6">
    <name type="scientific">OM182 bacterium</name>
    <dbReference type="NCBI Taxonomy" id="2510334"/>
    <lineage>
        <taxon>Bacteria</taxon>
        <taxon>Pseudomonadati</taxon>
        <taxon>Pseudomonadota</taxon>
        <taxon>Gammaproteobacteria</taxon>
        <taxon>OMG group</taxon>
        <taxon>OM182 clade</taxon>
    </lineage>
</organism>
<comment type="cofactor">
    <cofactor evidence="1">
        <name>pyrroloquinoline quinone</name>
        <dbReference type="ChEBI" id="CHEBI:58442"/>
    </cofactor>
</comment>
<accession>A0A520S0B2</accession>
<protein>
    <submittedName>
        <fullName evidence="5">Pyrroloquinoline quinone-dependent dehydrogenase</fullName>
    </submittedName>
</protein>
<evidence type="ECO:0000256" key="2">
    <source>
        <dbReference type="ARBA" id="ARBA00008156"/>
    </source>
</evidence>
<feature type="non-terminal residue" evidence="5">
    <location>
        <position position="1"/>
    </location>
</feature>
<comment type="caution">
    <text evidence="5">The sequence shown here is derived from an EMBL/GenBank/DDBJ whole genome shotgun (WGS) entry which is preliminary data.</text>
</comment>
<comment type="similarity">
    <text evidence="2">Belongs to the bacterial PQQ dehydrogenase family.</text>
</comment>
<proteinExistence type="inferred from homology"/>
<keyword evidence="3" id="KW-0560">Oxidoreductase</keyword>
<evidence type="ECO:0000256" key="1">
    <source>
        <dbReference type="ARBA" id="ARBA00001931"/>
    </source>
</evidence>
<dbReference type="SUPFAM" id="SSF50998">
    <property type="entry name" value="Quinoprotein alcohol dehydrogenase-like"/>
    <property type="match status" value="1"/>
</dbReference>
<gene>
    <name evidence="5" type="ORF">EVA69_03650</name>
</gene>
<dbReference type="InterPro" id="IPR018391">
    <property type="entry name" value="PQQ_b-propeller_rpt"/>
</dbReference>
<feature type="domain" description="Pyrrolo-quinoline quinone repeat" evidence="4">
    <location>
        <begin position="10"/>
        <end position="510"/>
    </location>
</feature>
<name>A0A520S0B2_9GAMM</name>
<dbReference type="EMBL" id="SHAH01000043">
    <property type="protein sequence ID" value="RZO75885.1"/>
    <property type="molecule type" value="Genomic_DNA"/>
</dbReference>
<dbReference type="AlphaFoldDB" id="A0A520S0B2"/>
<dbReference type="Gene3D" id="2.140.10.10">
    <property type="entry name" value="Quinoprotein alcohol dehydrogenase-like superfamily"/>
    <property type="match status" value="3"/>
</dbReference>
<dbReference type="SMART" id="SM00564">
    <property type="entry name" value="PQQ"/>
    <property type="match status" value="3"/>
</dbReference>
<dbReference type="GO" id="GO:0016491">
    <property type="term" value="F:oxidoreductase activity"/>
    <property type="evidence" value="ECO:0007669"/>
    <property type="project" value="UniProtKB-KW"/>
</dbReference>
<dbReference type="InterPro" id="IPR011047">
    <property type="entry name" value="Quinoprotein_ADH-like_sf"/>
</dbReference>
<reference evidence="5 6" key="1">
    <citation type="submission" date="2019-02" db="EMBL/GenBank/DDBJ databases">
        <title>Prokaryotic population dynamics and viral predation in marine succession experiment using metagenomics: the confinement effect.</title>
        <authorList>
            <person name="Haro-Moreno J.M."/>
            <person name="Rodriguez-Valera F."/>
            <person name="Lopez-Perez M."/>
        </authorList>
    </citation>
    <scope>NUCLEOTIDE SEQUENCE [LARGE SCALE GENOMIC DNA]</scope>
    <source>
        <strain evidence="5">MED-G158</strain>
    </source>
</reference>
<dbReference type="PANTHER" id="PTHR32303:SF4">
    <property type="entry name" value="QUINOPROTEIN GLUCOSE DEHYDROGENASE"/>
    <property type="match status" value="1"/>
</dbReference>
<sequence>GGADGLPGAPTRGVAFWQEGEEARVFVQRGTFLYALDPATGAAISDFGVDGRVDLQLMPAEFERFRWGGVPMVVRDVVVIGQAMSDNFSNKEAFRGDVHAFDVRTGALRWTYHTIPQEGEFGTDTWQDRSWSYTGHAPVWALFSADEELGLVYMPISSSTNDMYGGHRIGDNLFSQSLVAVDAETGERVWHYQTVHHGLWDYDPPAAPILMDLNVDGREIKAVAQLTKQAFVFVFDRETGEPVWDIEERTVPESDVPGEVISPTQPFPSKPAPFDSQGSTQDNLIDFTPDLRAQALEIVSNYVTGPLFTPPSISTENGTQGTIQLPGSQGGADVQGAAFDPETGMLYIPSITSAFVADLLPGDPEVTNLSYVKGSRRWIAGPQGLPLFKPPYGRITAINMNTGEHEWMVPNGWGPVDNPAIADLNLGKLGVPGRPSPLLTKSLLFIGEGLTGQRPGGRIPPDMPVEIATNSGGPWFRAYDKTNGEVVWEIELEAGTSNPPISYVYEGKQYLLVAIGDRNHSPELLAFAQPD</sequence>
<dbReference type="Proteomes" id="UP000320404">
    <property type="component" value="Unassembled WGS sequence"/>
</dbReference>
<dbReference type="InterPro" id="IPR002372">
    <property type="entry name" value="PQQ_rpt_dom"/>
</dbReference>